<feature type="active site" description="Proton acceptor; specific for D-alanine" evidence="4">
    <location>
        <position position="39"/>
    </location>
</feature>
<dbReference type="EC" id="5.1.1.1" evidence="4"/>
<evidence type="ECO:0000256" key="4">
    <source>
        <dbReference type="HAMAP-Rule" id="MF_01201"/>
    </source>
</evidence>
<keyword evidence="3 4" id="KW-0413">Isomerase</keyword>
<dbReference type="Pfam" id="PF00842">
    <property type="entry name" value="Ala_racemase_C"/>
    <property type="match status" value="1"/>
</dbReference>
<dbReference type="GO" id="GO:0008784">
    <property type="term" value="F:alanine racemase activity"/>
    <property type="evidence" value="ECO:0007669"/>
    <property type="project" value="UniProtKB-UniRule"/>
</dbReference>
<dbReference type="AlphaFoldDB" id="A0A1T4XQS5"/>
<feature type="binding site" evidence="4 6">
    <location>
        <position position="323"/>
    </location>
    <ligand>
        <name>substrate</name>
    </ligand>
</feature>
<dbReference type="InterPro" id="IPR009006">
    <property type="entry name" value="Ala_racemase/Decarboxylase_C"/>
</dbReference>
<dbReference type="PROSITE" id="PS00395">
    <property type="entry name" value="ALANINE_RACEMASE"/>
    <property type="match status" value="1"/>
</dbReference>
<dbReference type="NCBIfam" id="TIGR00492">
    <property type="entry name" value="alr"/>
    <property type="match status" value="1"/>
</dbReference>
<keyword evidence="2 4" id="KW-0663">Pyridoxal phosphate</keyword>
<evidence type="ECO:0000256" key="5">
    <source>
        <dbReference type="PIRSR" id="PIRSR600821-50"/>
    </source>
</evidence>
<dbReference type="GO" id="GO:0030632">
    <property type="term" value="P:D-alanine biosynthetic process"/>
    <property type="evidence" value="ECO:0007669"/>
    <property type="project" value="UniProtKB-UniRule"/>
</dbReference>
<dbReference type="SUPFAM" id="SSF51419">
    <property type="entry name" value="PLP-binding barrel"/>
    <property type="match status" value="1"/>
</dbReference>
<evidence type="ECO:0000256" key="2">
    <source>
        <dbReference type="ARBA" id="ARBA00022898"/>
    </source>
</evidence>
<feature type="active site" description="Proton acceptor; specific for L-alanine" evidence="4">
    <location>
        <position position="272"/>
    </location>
</feature>
<dbReference type="GO" id="GO:0005829">
    <property type="term" value="C:cytosol"/>
    <property type="evidence" value="ECO:0007669"/>
    <property type="project" value="TreeGrafter"/>
</dbReference>
<dbReference type="PANTHER" id="PTHR30511:SF0">
    <property type="entry name" value="ALANINE RACEMASE, CATABOLIC-RELATED"/>
    <property type="match status" value="1"/>
</dbReference>
<evidence type="ECO:0000313" key="8">
    <source>
        <dbReference type="EMBL" id="SKA91471.1"/>
    </source>
</evidence>
<dbReference type="FunFam" id="3.20.20.10:FF:000002">
    <property type="entry name" value="Alanine racemase"/>
    <property type="match status" value="1"/>
</dbReference>
<evidence type="ECO:0000256" key="3">
    <source>
        <dbReference type="ARBA" id="ARBA00023235"/>
    </source>
</evidence>
<dbReference type="InterPro" id="IPR020622">
    <property type="entry name" value="Ala_racemase_pyridoxalP-BS"/>
</dbReference>
<dbReference type="HAMAP" id="MF_01201">
    <property type="entry name" value="Ala_racemase"/>
    <property type="match status" value="1"/>
</dbReference>
<dbReference type="GO" id="GO:0030170">
    <property type="term" value="F:pyridoxal phosphate binding"/>
    <property type="evidence" value="ECO:0007669"/>
    <property type="project" value="UniProtKB-UniRule"/>
</dbReference>
<comment type="similarity">
    <text evidence="4">Belongs to the alanine racemase family.</text>
</comment>
<dbReference type="OrthoDB" id="9813814at2"/>
<reference evidence="8 9" key="1">
    <citation type="submission" date="2017-02" db="EMBL/GenBank/DDBJ databases">
        <authorList>
            <person name="Peterson S.W."/>
        </authorList>
    </citation>
    <scope>NUCLEOTIDE SEQUENCE [LARGE SCALE GENOMIC DNA]</scope>
    <source>
        <strain evidence="8 9">ATCC 27749</strain>
    </source>
</reference>
<dbReference type="GeneID" id="93338589"/>
<evidence type="ECO:0000313" key="9">
    <source>
        <dbReference type="Proteomes" id="UP000190286"/>
    </source>
</evidence>
<dbReference type="InterPro" id="IPR001608">
    <property type="entry name" value="Ala_racemase_N"/>
</dbReference>
<dbReference type="PRINTS" id="PR00992">
    <property type="entry name" value="ALARACEMASE"/>
</dbReference>
<dbReference type="Gene3D" id="3.20.20.10">
    <property type="entry name" value="Alanine racemase"/>
    <property type="match status" value="1"/>
</dbReference>
<feature type="modified residue" description="N6-(pyridoxal phosphate)lysine" evidence="4 5">
    <location>
        <position position="39"/>
    </location>
</feature>
<comment type="function">
    <text evidence="4">Catalyzes the interconversion of L-alanine and D-alanine. May also act on other amino acids.</text>
</comment>
<dbReference type="InterPro" id="IPR011079">
    <property type="entry name" value="Ala_racemase_C"/>
</dbReference>
<comment type="catalytic activity">
    <reaction evidence="4">
        <text>L-alanine = D-alanine</text>
        <dbReference type="Rhea" id="RHEA:20249"/>
        <dbReference type="ChEBI" id="CHEBI:57416"/>
        <dbReference type="ChEBI" id="CHEBI:57972"/>
        <dbReference type="EC" id="5.1.1.1"/>
    </reaction>
</comment>
<dbReference type="STRING" id="745368.SAMN02745178_02140"/>
<feature type="domain" description="Alanine racemase C-terminal" evidence="7">
    <location>
        <begin position="251"/>
        <end position="380"/>
    </location>
</feature>
<dbReference type="PANTHER" id="PTHR30511">
    <property type="entry name" value="ALANINE RACEMASE"/>
    <property type="match status" value="1"/>
</dbReference>
<dbReference type="UniPathway" id="UPA00042">
    <property type="reaction ID" value="UER00497"/>
</dbReference>
<evidence type="ECO:0000256" key="6">
    <source>
        <dbReference type="PIRSR" id="PIRSR600821-52"/>
    </source>
</evidence>
<evidence type="ECO:0000259" key="7">
    <source>
        <dbReference type="SMART" id="SM01005"/>
    </source>
</evidence>
<name>A0A1T4XQS5_9FIRM</name>
<dbReference type="CDD" id="cd00430">
    <property type="entry name" value="PLPDE_III_AR"/>
    <property type="match status" value="1"/>
</dbReference>
<dbReference type="Gene3D" id="2.40.37.10">
    <property type="entry name" value="Lyase, Ornithine Decarboxylase, Chain A, domain 1"/>
    <property type="match status" value="1"/>
</dbReference>
<dbReference type="InterPro" id="IPR000821">
    <property type="entry name" value="Ala_racemase"/>
</dbReference>
<sequence>MNTLTLEKHCWAEIDLTALRENYEYIRRTVGGPVCAVVKADAYGHGDNVIARVLQEAGAAGFAVSSLGEGRHLRRGGITTPILILGYADPTYAAVLAANDLITTCYSTEYAQALSAAAVKAGVKVKVHLKIDTGMGRIGFAVRSGFAETIRELEALYALPGLDICGVFQHFAVADSVEPDDERYTDEQHALFAQVVERLRADGCPVGTVHCANSAAQLRHPEWRHDMTRAGIILYGLDPSNEVHFPALQPVMSLKSVVTFVKELQPGQSVSYGRTFTADRPMRVATVCVGYADGYPRMLSGGPDRGVMVIRGQRAPVVGRVCMDQTMVDVTDIPGVKMGDEVTVFGPDGGDTADTIAAKTQTINYEVVCGLARRVPRVYKENGKICEIWNNLEET</sequence>
<organism evidence="8 9">
    <name type="scientific">Gemmiger formicilis</name>
    <dbReference type="NCBI Taxonomy" id="745368"/>
    <lineage>
        <taxon>Bacteria</taxon>
        <taxon>Bacillati</taxon>
        <taxon>Bacillota</taxon>
        <taxon>Clostridia</taxon>
        <taxon>Eubacteriales</taxon>
        <taxon>Gemmiger</taxon>
    </lineage>
</organism>
<gene>
    <name evidence="8" type="ORF">SAMN02745178_02140</name>
</gene>
<dbReference type="SMART" id="SM01005">
    <property type="entry name" value="Ala_racemase_C"/>
    <property type="match status" value="1"/>
</dbReference>
<comment type="pathway">
    <text evidence="4">Amino-acid biosynthesis; D-alanine biosynthesis; D-alanine from L-alanine: step 1/1.</text>
</comment>
<evidence type="ECO:0000256" key="1">
    <source>
        <dbReference type="ARBA" id="ARBA00001933"/>
    </source>
</evidence>
<dbReference type="Pfam" id="PF01168">
    <property type="entry name" value="Ala_racemase_N"/>
    <property type="match status" value="1"/>
</dbReference>
<feature type="binding site" evidence="4 6">
    <location>
        <position position="137"/>
    </location>
    <ligand>
        <name>substrate</name>
    </ligand>
</feature>
<dbReference type="Proteomes" id="UP000190286">
    <property type="component" value="Unassembled WGS sequence"/>
</dbReference>
<protein>
    <recommendedName>
        <fullName evidence="4">Alanine racemase</fullName>
        <ecNumber evidence="4">5.1.1.1</ecNumber>
    </recommendedName>
</protein>
<dbReference type="EMBL" id="FUYF01000013">
    <property type="protein sequence ID" value="SKA91471.1"/>
    <property type="molecule type" value="Genomic_DNA"/>
</dbReference>
<keyword evidence="9" id="KW-1185">Reference proteome</keyword>
<proteinExistence type="inferred from homology"/>
<dbReference type="RefSeq" id="WP_078785007.1">
    <property type="nucleotide sequence ID" value="NZ_FUYF01000013.1"/>
</dbReference>
<dbReference type="SUPFAM" id="SSF50621">
    <property type="entry name" value="Alanine racemase C-terminal domain-like"/>
    <property type="match status" value="1"/>
</dbReference>
<comment type="cofactor">
    <cofactor evidence="1 4 5">
        <name>pyridoxal 5'-phosphate</name>
        <dbReference type="ChEBI" id="CHEBI:597326"/>
    </cofactor>
</comment>
<accession>A0A1T4XQS5</accession>
<dbReference type="InterPro" id="IPR029066">
    <property type="entry name" value="PLP-binding_barrel"/>
</dbReference>